<comment type="caution">
    <text evidence="2">The sequence shown here is derived from an EMBL/GenBank/DDBJ whole genome shotgun (WGS) entry which is preliminary data.</text>
</comment>
<organism evidence="2 3">
    <name type="scientific">Volvox reticuliferus</name>
    <dbReference type="NCBI Taxonomy" id="1737510"/>
    <lineage>
        <taxon>Eukaryota</taxon>
        <taxon>Viridiplantae</taxon>
        <taxon>Chlorophyta</taxon>
        <taxon>core chlorophytes</taxon>
        <taxon>Chlorophyceae</taxon>
        <taxon>CS clade</taxon>
        <taxon>Chlamydomonadales</taxon>
        <taxon>Volvocaceae</taxon>
        <taxon>Volvox</taxon>
    </lineage>
</organism>
<accession>A0A8J4D900</accession>
<gene>
    <name evidence="2" type="ORF">Vretimale_3113</name>
</gene>
<name>A0A8J4D900_9CHLO</name>
<proteinExistence type="predicted"/>
<dbReference type="Proteomes" id="UP000722791">
    <property type="component" value="Unassembled WGS sequence"/>
</dbReference>
<protein>
    <submittedName>
        <fullName evidence="2">Uncharacterized protein</fullName>
    </submittedName>
</protein>
<evidence type="ECO:0000313" key="3">
    <source>
        <dbReference type="Proteomes" id="UP000722791"/>
    </source>
</evidence>
<evidence type="ECO:0000256" key="1">
    <source>
        <dbReference type="SAM" id="MobiDB-lite"/>
    </source>
</evidence>
<reference evidence="2" key="1">
    <citation type="journal article" date="2021" name="Proc. Natl. Acad. Sci. U.S.A.">
        <title>Three genomes in the algal genus Volvox reveal the fate of a haploid sex-determining region after a transition to homothallism.</title>
        <authorList>
            <person name="Yamamoto K."/>
            <person name="Hamaji T."/>
            <person name="Kawai-Toyooka H."/>
            <person name="Matsuzaki R."/>
            <person name="Takahashi F."/>
            <person name="Nishimura Y."/>
            <person name="Kawachi M."/>
            <person name="Noguchi H."/>
            <person name="Minakuchi Y."/>
            <person name="Umen J.G."/>
            <person name="Toyoda A."/>
            <person name="Nozaki H."/>
        </authorList>
    </citation>
    <scope>NUCLEOTIDE SEQUENCE</scope>
    <source>
        <strain evidence="2">NIES-3785</strain>
    </source>
</reference>
<feature type="region of interest" description="Disordered" evidence="1">
    <location>
        <begin position="92"/>
        <end position="118"/>
    </location>
</feature>
<dbReference type="EMBL" id="BNCQ01000004">
    <property type="protein sequence ID" value="GIL97469.1"/>
    <property type="molecule type" value="Genomic_DNA"/>
</dbReference>
<feature type="compositionally biased region" description="Pro residues" evidence="1">
    <location>
        <begin position="105"/>
        <end position="118"/>
    </location>
</feature>
<sequence>MDVVATLLGSDNVGSNWAAAKAEYAVATRTHHHTRSRLSFAGLRQRDIHPTGRVRQQLVIPGANVLNPRTSRHFGLTALAPGDSLGPLITRRGHRPAPRTAALPAAPPPPSPFQSPPRGPLPDLLGVWACLLVHVHREDVSARGRGGGHVTGTQCRLRQVCQGQQKDQQHRAGQ</sequence>
<dbReference type="AlphaFoldDB" id="A0A8J4D900"/>
<evidence type="ECO:0000313" key="2">
    <source>
        <dbReference type="EMBL" id="GIL97469.1"/>
    </source>
</evidence>